<evidence type="ECO:0000256" key="6">
    <source>
        <dbReference type="ARBA" id="ARBA00023002"/>
    </source>
</evidence>
<evidence type="ECO:0000259" key="9">
    <source>
        <dbReference type="PROSITE" id="PS51330"/>
    </source>
</evidence>
<comment type="pathway">
    <text evidence="1 7">Cofactor biosynthesis; tetrahydrofolate biosynthesis; 5,6,7,8-tetrahydrofolate from 7,8-dihydrofolate: step 1/1.</text>
</comment>
<keyword evidence="11" id="KW-1185">Reference proteome</keyword>
<dbReference type="Proteomes" id="UP001172738">
    <property type="component" value="Unassembled WGS sequence"/>
</dbReference>
<dbReference type="GO" id="GO:0004146">
    <property type="term" value="F:dihydrofolate reductase activity"/>
    <property type="evidence" value="ECO:0007669"/>
    <property type="project" value="UniProtKB-EC"/>
</dbReference>
<evidence type="ECO:0000256" key="7">
    <source>
        <dbReference type="PIRNR" id="PIRNR000194"/>
    </source>
</evidence>
<evidence type="ECO:0000256" key="1">
    <source>
        <dbReference type="ARBA" id="ARBA00004903"/>
    </source>
</evidence>
<dbReference type="PANTHER" id="PTHR48069:SF3">
    <property type="entry name" value="DIHYDROFOLATE REDUCTASE"/>
    <property type="match status" value="1"/>
</dbReference>
<dbReference type="PROSITE" id="PS51330">
    <property type="entry name" value="DHFR_2"/>
    <property type="match status" value="1"/>
</dbReference>
<evidence type="ECO:0000256" key="3">
    <source>
        <dbReference type="ARBA" id="ARBA00012856"/>
    </source>
</evidence>
<keyword evidence="6 7" id="KW-0560">Oxidoreductase</keyword>
<feature type="domain" description="DHFR" evidence="9">
    <location>
        <begin position="7"/>
        <end position="172"/>
    </location>
</feature>
<protein>
    <recommendedName>
        <fullName evidence="3 7">Dihydrofolate reductase</fullName>
        <ecNumber evidence="3 7">1.5.1.3</ecNumber>
    </recommendedName>
</protein>
<dbReference type="SUPFAM" id="SSF53597">
    <property type="entry name" value="Dihydrofolate reductase-like"/>
    <property type="match status" value="1"/>
</dbReference>
<dbReference type="Gene3D" id="3.40.430.10">
    <property type="entry name" value="Dihydrofolate Reductase, subunit A"/>
    <property type="match status" value="1"/>
</dbReference>
<comment type="similarity">
    <text evidence="2 7 8">Belongs to the dihydrofolate reductase family.</text>
</comment>
<evidence type="ECO:0000256" key="8">
    <source>
        <dbReference type="RuleBase" id="RU004474"/>
    </source>
</evidence>
<evidence type="ECO:0000256" key="2">
    <source>
        <dbReference type="ARBA" id="ARBA00009539"/>
    </source>
</evidence>
<name>A0ABT8G3H3_9MICO</name>
<dbReference type="Pfam" id="PF00186">
    <property type="entry name" value="DHFR_1"/>
    <property type="match status" value="1"/>
</dbReference>
<dbReference type="CDD" id="cd00209">
    <property type="entry name" value="DHFR"/>
    <property type="match status" value="1"/>
</dbReference>
<dbReference type="RefSeq" id="WP_301129336.1">
    <property type="nucleotide sequence ID" value="NZ_JAUHPV010000007.1"/>
</dbReference>
<comment type="catalytic activity">
    <reaction evidence="7">
        <text>(6S)-5,6,7,8-tetrahydrofolate + NADP(+) = 7,8-dihydrofolate + NADPH + H(+)</text>
        <dbReference type="Rhea" id="RHEA:15009"/>
        <dbReference type="ChEBI" id="CHEBI:15378"/>
        <dbReference type="ChEBI" id="CHEBI:57451"/>
        <dbReference type="ChEBI" id="CHEBI:57453"/>
        <dbReference type="ChEBI" id="CHEBI:57783"/>
        <dbReference type="ChEBI" id="CHEBI:58349"/>
        <dbReference type="EC" id="1.5.1.3"/>
    </reaction>
</comment>
<keyword evidence="4 7" id="KW-0554">One-carbon metabolism</keyword>
<accession>A0ABT8G3H3</accession>
<evidence type="ECO:0000256" key="4">
    <source>
        <dbReference type="ARBA" id="ARBA00022563"/>
    </source>
</evidence>
<evidence type="ECO:0000313" key="10">
    <source>
        <dbReference type="EMBL" id="MDN4473622.1"/>
    </source>
</evidence>
<dbReference type="PRINTS" id="PR00070">
    <property type="entry name" value="DHFR"/>
</dbReference>
<reference evidence="10" key="1">
    <citation type="submission" date="2023-06" db="EMBL/GenBank/DDBJ databases">
        <title>SYSU T00b26.</title>
        <authorList>
            <person name="Gao L."/>
            <person name="Fang B.-Z."/>
            <person name="Li W.-J."/>
        </authorList>
    </citation>
    <scope>NUCLEOTIDE SEQUENCE</scope>
    <source>
        <strain evidence="10">SYSU T00b26</strain>
    </source>
</reference>
<organism evidence="10 11">
    <name type="scientific">Demequina zhanjiangensis</name>
    <dbReference type="NCBI Taxonomy" id="3051659"/>
    <lineage>
        <taxon>Bacteria</taxon>
        <taxon>Bacillati</taxon>
        <taxon>Actinomycetota</taxon>
        <taxon>Actinomycetes</taxon>
        <taxon>Micrococcales</taxon>
        <taxon>Demequinaceae</taxon>
        <taxon>Demequina</taxon>
    </lineage>
</organism>
<dbReference type="InterPro" id="IPR001796">
    <property type="entry name" value="DHFR_dom"/>
</dbReference>
<dbReference type="EMBL" id="JAUHPV010000007">
    <property type="protein sequence ID" value="MDN4473622.1"/>
    <property type="molecule type" value="Genomic_DNA"/>
</dbReference>
<proteinExistence type="inferred from homology"/>
<comment type="caution">
    <text evidence="10">The sequence shown here is derived from an EMBL/GenBank/DDBJ whole genome shotgun (WGS) entry which is preliminary data.</text>
</comment>
<dbReference type="PROSITE" id="PS00075">
    <property type="entry name" value="DHFR_1"/>
    <property type="match status" value="1"/>
</dbReference>
<comment type="function">
    <text evidence="7">Key enzyme in folate metabolism. Catalyzes an essential reaction for de novo glycine and purine synthesis, and for DNA precursor synthesis.</text>
</comment>
<dbReference type="InterPro" id="IPR012259">
    <property type="entry name" value="DHFR"/>
</dbReference>
<dbReference type="PANTHER" id="PTHR48069">
    <property type="entry name" value="DIHYDROFOLATE REDUCTASE"/>
    <property type="match status" value="1"/>
</dbReference>
<dbReference type="InterPro" id="IPR024072">
    <property type="entry name" value="DHFR-like_dom_sf"/>
</dbReference>
<keyword evidence="5 7" id="KW-0521">NADP</keyword>
<dbReference type="InterPro" id="IPR017925">
    <property type="entry name" value="DHFR_CS"/>
</dbReference>
<evidence type="ECO:0000256" key="5">
    <source>
        <dbReference type="ARBA" id="ARBA00022857"/>
    </source>
</evidence>
<gene>
    <name evidence="10" type="ORF">QQX04_11520</name>
</gene>
<dbReference type="PIRSF" id="PIRSF000194">
    <property type="entry name" value="DHFR"/>
    <property type="match status" value="1"/>
</dbReference>
<dbReference type="EC" id="1.5.1.3" evidence="3 7"/>
<sequence>MSDDRAPIHAIWAQARDASGRPVIGLNGGMPWHLPGDLARFKRLTHNAAVIMGRHTWESLPDRARPLPDRFNIVVTSHEAPRGAAAASSLPAALELAEAEDPGTDIWIMGGARLFAEALDVVDTIEVTFIDLEVEGDTYAPEVSPAYWRVAAESEPQRDGDGPEYRYLTYTRL</sequence>
<evidence type="ECO:0000313" key="11">
    <source>
        <dbReference type="Proteomes" id="UP001172738"/>
    </source>
</evidence>